<dbReference type="Proteomes" id="UP000325315">
    <property type="component" value="Unassembled WGS sequence"/>
</dbReference>
<dbReference type="EMBL" id="SMMG02000001">
    <property type="protein sequence ID" value="KAA3487120.1"/>
    <property type="molecule type" value="Genomic_DNA"/>
</dbReference>
<reference evidence="2" key="1">
    <citation type="journal article" date="2019" name="Plant Biotechnol. J.">
        <title>Genome sequencing of the Australian wild diploid species Gossypium australe highlights disease resistance and delayed gland morphogenesis.</title>
        <authorList>
            <person name="Cai Y."/>
            <person name="Cai X."/>
            <person name="Wang Q."/>
            <person name="Wang P."/>
            <person name="Zhang Y."/>
            <person name="Cai C."/>
            <person name="Xu Y."/>
            <person name="Wang K."/>
            <person name="Zhou Z."/>
            <person name="Wang C."/>
            <person name="Geng S."/>
            <person name="Li B."/>
            <person name="Dong Q."/>
            <person name="Hou Y."/>
            <person name="Wang H."/>
            <person name="Ai P."/>
            <person name="Liu Z."/>
            <person name="Yi F."/>
            <person name="Sun M."/>
            <person name="An G."/>
            <person name="Cheng J."/>
            <person name="Zhang Y."/>
            <person name="Shi Q."/>
            <person name="Xie Y."/>
            <person name="Shi X."/>
            <person name="Chang Y."/>
            <person name="Huang F."/>
            <person name="Chen Y."/>
            <person name="Hong S."/>
            <person name="Mi L."/>
            <person name="Sun Q."/>
            <person name="Zhang L."/>
            <person name="Zhou B."/>
            <person name="Peng R."/>
            <person name="Zhang X."/>
            <person name="Liu F."/>
        </authorList>
    </citation>
    <scope>NUCLEOTIDE SEQUENCE [LARGE SCALE GENOMIC DNA]</scope>
    <source>
        <strain evidence="2">cv. PA1801</strain>
    </source>
</reference>
<proteinExistence type="predicted"/>
<dbReference type="OrthoDB" id="1002398at2759"/>
<name>A0A5B6WYY8_9ROSI</name>
<gene>
    <name evidence="1" type="ORF">EPI10_030970</name>
</gene>
<protein>
    <submittedName>
        <fullName evidence="1">Retrotransposon gag protein</fullName>
    </submittedName>
</protein>
<keyword evidence="2" id="KW-1185">Reference proteome</keyword>
<organism evidence="1 2">
    <name type="scientific">Gossypium australe</name>
    <dbReference type="NCBI Taxonomy" id="47621"/>
    <lineage>
        <taxon>Eukaryota</taxon>
        <taxon>Viridiplantae</taxon>
        <taxon>Streptophyta</taxon>
        <taxon>Embryophyta</taxon>
        <taxon>Tracheophyta</taxon>
        <taxon>Spermatophyta</taxon>
        <taxon>Magnoliopsida</taxon>
        <taxon>eudicotyledons</taxon>
        <taxon>Gunneridae</taxon>
        <taxon>Pentapetalae</taxon>
        <taxon>rosids</taxon>
        <taxon>malvids</taxon>
        <taxon>Malvales</taxon>
        <taxon>Malvaceae</taxon>
        <taxon>Malvoideae</taxon>
        <taxon>Gossypium</taxon>
    </lineage>
</organism>
<accession>A0A5B6WYY8</accession>
<sequence>MEVSDSFKIASVTEDTLKLKLFPYALFKELLCKCRHHRIPHCIQLETFYDGLKAHTRMVVDASMNGALLSKSYNEAYEIIKRIASNNYQWLTNRTTSGK</sequence>
<comment type="caution">
    <text evidence="1">The sequence shown here is derived from an EMBL/GenBank/DDBJ whole genome shotgun (WGS) entry which is preliminary data.</text>
</comment>
<evidence type="ECO:0000313" key="2">
    <source>
        <dbReference type="Proteomes" id="UP000325315"/>
    </source>
</evidence>
<dbReference type="AlphaFoldDB" id="A0A5B6WYY8"/>
<evidence type="ECO:0000313" key="1">
    <source>
        <dbReference type="EMBL" id="KAA3487120.1"/>
    </source>
</evidence>